<reference evidence="2 3" key="1">
    <citation type="submission" date="2019-04" db="EMBL/GenBank/DDBJ databases">
        <title>Natronospirillum operosus gen. nov., sp. nov., a haloalkaliphilic satellite isolated from decaying biomass of laboratory culture of cyanobacterium Geitlerinema sp. and proposal of Natronospirillaceae fam. nov. and Saccharospirillaceae fam. nov.</title>
        <authorList>
            <person name="Kevbrin V."/>
            <person name="Boltyanskaya Y."/>
            <person name="Koziaeva V."/>
            <person name="Grouzdev D.S."/>
            <person name="Park M."/>
            <person name="Cho J."/>
        </authorList>
    </citation>
    <scope>NUCLEOTIDE SEQUENCE [LARGE SCALE GENOMIC DNA]</scope>
    <source>
        <strain evidence="2 3">G-116</strain>
    </source>
</reference>
<keyword evidence="3" id="KW-1185">Reference proteome</keyword>
<evidence type="ECO:0000256" key="1">
    <source>
        <dbReference type="SAM" id="SignalP"/>
    </source>
</evidence>
<keyword evidence="1" id="KW-0732">Signal</keyword>
<comment type="caution">
    <text evidence="2">The sequence shown here is derived from an EMBL/GenBank/DDBJ whole genome shotgun (WGS) entry which is preliminary data.</text>
</comment>
<dbReference type="EMBL" id="SRMF01000010">
    <property type="protein sequence ID" value="TGG91069.1"/>
    <property type="molecule type" value="Genomic_DNA"/>
</dbReference>
<dbReference type="OrthoDB" id="8481291at2"/>
<organism evidence="2 3">
    <name type="scientific">Natronospirillum operosum</name>
    <dbReference type="NCBI Taxonomy" id="2759953"/>
    <lineage>
        <taxon>Bacteria</taxon>
        <taxon>Pseudomonadati</taxon>
        <taxon>Pseudomonadota</taxon>
        <taxon>Gammaproteobacteria</taxon>
        <taxon>Oceanospirillales</taxon>
        <taxon>Natronospirillaceae</taxon>
        <taxon>Natronospirillum</taxon>
    </lineage>
</organism>
<dbReference type="Proteomes" id="UP000297475">
    <property type="component" value="Unassembled WGS sequence"/>
</dbReference>
<feature type="signal peptide" evidence="1">
    <location>
        <begin position="1"/>
        <end position="23"/>
    </location>
</feature>
<dbReference type="RefSeq" id="WP_135484491.1">
    <property type="nucleotide sequence ID" value="NZ_SRMF01000010.1"/>
</dbReference>
<feature type="chain" id="PRO_5021367427" evidence="1">
    <location>
        <begin position="24"/>
        <end position="125"/>
    </location>
</feature>
<protein>
    <submittedName>
        <fullName evidence="2">Uncharacterized protein</fullName>
    </submittedName>
</protein>
<evidence type="ECO:0000313" key="3">
    <source>
        <dbReference type="Proteomes" id="UP000297475"/>
    </source>
</evidence>
<accession>A0A4Z0W5C2</accession>
<name>A0A4Z0W5C2_9GAMM</name>
<dbReference type="AlphaFoldDB" id="A0A4Z0W5C2"/>
<gene>
    <name evidence="2" type="ORF">E4656_16880</name>
</gene>
<sequence length="125" mass="13802">MKKLGRLILASVVAVGLATSAQAVDYWTGGAGIESREMAPDYNTAIEFFGHDGSYLSEIWFTVYNAHGDRMLEGMTEGPWLLVDLDDGTYSVKGQRMATGEVQSIRFHVEGGRTQLLGLQYHEEN</sequence>
<proteinExistence type="predicted"/>
<evidence type="ECO:0000313" key="2">
    <source>
        <dbReference type="EMBL" id="TGG91069.1"/>
    </source>
</evidence>